<dbReference type="InterPro" id="IPR011109">
    <property type="entry name" value="DNA_bind_recombinase_dom"/>
</dbReference>
<dbReference type="RefSeq" id="WP_081805269.1">
    <property type="nucleotide sequence ID" value="NZ_FONH01000002.1"/>
</dbReference>
<dbReference type="Proteomes" id="UP000199477">
    <property type="component" value="Unassembled WGS sequence"/>
</dbReference>
<dbReference type="STRING" id="500610.SAMN02799615_00973"/>
<feature type="domain" description="Recombinase" evidence="2">
    <location>
        <begin position="199"/>
        <end position="323"/>
    </location>
</feature>
<dbReference type="PANTHER" id="PTHR30461">
    <property type="entry name" value="DNA-INVERTASE FROM LAMBDOID PROPHAGE"/>
    <property type="match status" value="1"/>
</dbReference>
<evidence type="ECO:0000259" key="1">
    <source>
        <dbReference type="PROSITE" id="PS51736"/>
    </source>
</evidence>
<dbReference type="SMART" id="SM00857">
    <property type="entry name" value="Resolvase"/>
    <property type="match status" value="1"/>
</dbReference>
<dbReference type="Gene3D" id="3.90.1750.20">
    <property type="entry name" value="Putative Large Serine Recombinase, Chain B, Domain 2"/>
    <property type="match status" value="1"/>
</dbReference>
<dbReference type="GO" id="GO:0003677">
    <property type="term" value="F:DNA binding"/>
    <property type="evidence" value="ECO:0007669"/>
    <property type="project" value="InterPro"/>
</dbReference>
<evidence type="ECO:0000313" key="3">
    <source>
        <dbReference type="EMBL" id="SFE40781.1"/>
    </source>
</evidence>
<dbReference type="AlphaFoldDB" id="A0A1I2AA02"/>
<dbReference type="PROSITE" id="PS51737">
    <property type="entry name" value="RECOMBINASE_DNA_BIND"/>
    <property type="match status" value="1"/>
</dbReference>
<dbReference type="EMBL" id="FONH01000002">
    <property type="protein sequence ID" value="SFE40781.1"/>
    <property type="molecule type" value="Genomic_DNA"/>
</dbReference>
<dbReference type="Pfam" id="PF07508">
    <property type="entry name" value="Recombinase"/>
    <property type="match status" value="1"/>
</dbReference>
<evidence type="ECO:0000259" key="2">
    <source>
        <dbReference type="PROSITE" id="PS51737"/>
    </source>
</evidence>
<dbReference type="Pfam" id="PF00239">
    <property type="entry name" value="Resolvase"/>
    <property type="match status" value="1"/>
</dbReference>
<gene>
    <name evidence="3" type="ORF">SAMN02799615_00973</name>
</gene>
<dbReference type="PROSITE" id="PS51736">
    <property type="entry name" value="RECOMBINASES_3"/>
    <property type="match status" value="1"/>
</dbReference>
<reference evidence="4" key="1">
    <citation type="submission" date="2016-10" db="EMBL/GenBank/DDBJ databases">
        <authorList>
            <person name="Varghese N."/>
            <person name="Submissions S."/>
        </authorList>
    </citation>
    <scope>NUCLEOTIDE SEQUENCE [LARGE SCALE GENOMIC DNA]</scope>
    <source>
        <strain evidence="4">UNC178MFTsu3.1</strain>
    </source>
</reference>
<dbReference type="Gene3D" id="3.40.50.1390">
    <property type="entry name" value="Resolvase, N-terminal catalytic domain"/>
    <property type="match status" value="1"/>
</dbReference>
<organism evidence="3 4">
    <name type="scientific">Dyella marensis</name>
    <dbReference type="NCBI Taxonomy" id="500610"/>
    <lineage>
        <taxon>Bacteria</taxon>
        <taxon>Pseudomonadati</taxon>
        <taxon>Pseudomonadota</taxon>
        <taxon>Gammaproteobacteria</taxon>
        <taxon>Lysobacterales</taxon>
        <taxon>Rhodanobacteraceae</taxon>
        <taxon>Dyella</taxon>
    </lineage>
</organism>
<dbReference type="CDD" id="cd00338">
    <property type="entry name" value="Ser_Recombinase"/>
    <property type="match status" value="1"/>
</dbReference>
<dbReference type="GO" id="GO:0000150">
    <property type="term" value="F:DNA strand exchange activity"/>
    <property type="evidence" value="ECO:0007669"/>
    <property type="project" value="InterPro"/>
</dbReference>
<name>A0A1I2AA02_9GAMM</name>
<sequence length="404" mass="46414">MGYSRPQTAERVRGGRPIRAAQYVRMSTDHQRYSTENQREAIQRYAAQHGMEVVRTYTDEGKSGLSLEGRDALKKLIADVQSGDADFNAVLVYDVSRWGRFQDADESAYYEYLCRRVGIQIFYCGEPFENDGTPMATIMKSIKRAMAGEYSRELSHRVFLGQCRLIELGFRQGGSPGPGLRRMLVDGHRKEKGLLSAGEYKSLQTDRVILVPGPPEEVAIVRNIYTQFLVLRRSEQEIARDLNARGLLTDRQRSWTKGTVHTVLTNEKYFGENVYNKNSFKLQQRHVRNGHDMWVRCKEAFQPIVPKQWFLEARKIILRRARCWSDDEMLARLRDVYEKTGWLSGPIIDEQEGMPSSRSYARRFGGLLRAYELIGFDTGHDYRYLGAKADCCAKCVEKVCGDDN</sequence>
<protein>
    <submittedName>
        <fullName evidence="3">Site-specific DNA recombinase</fullName>
    </submittedName>
</protein>
<dbReference type="FunFam" id="3.40.50.1390:FF:000008">
    <property type="entry name" value="DNA recombinase"/>
    <property type="match status" value="1"/>
</dbReference>
<dbReference type="InterPro" id="IPR050639">
    <property type="entry name" value="SSR_resolvase"/>
</dbReference>
<dbReference type="PANTHER" id="PTHR30461:SF23">
    <property type="entry name" value="DNA RECOMBINASE-RELATED"/>
    <property type="match status" value="1"/>
</dbReference>
<proteinExistence type="predicted"/>
<dbReference type="InterPro" id="IPR036162">
    <property type="entry name" value="Resolvase-like_N_sf"/>
</dbReference>
<dbReference type="SUPFAM" id="SSF53041">
    <property type="entry name" value="Resolvase-like"/>
    <property type="match status" value="1"/>
</dbReference>
<dbReference type="InterPro" id="IPR006119">
    <property type="entry name" value="Resolv_N"/>
</dbReference>
<accession>A0A1I2AA02</accession>
<feature type="domain" description="Resolvase/invertase-type recombinase catalytic" evidence="1">
    <location>
        <begin position="19"/>
        <end position="169"/>
    </location>
</feature>
<dbReference type="InterPro" id="IPR038109">
    <property type="entry name" value="DNA_bind_recomb_sf"/>
</dbReference>
<keyword evidence="4" id="KW-1185">Reference proteome</keyword>
<evidence type="ECO:0000313" key="4">
    <source>
        <dbReference type="Proteomes" id="UP000199477"/>
    </source>
</evidence>